<dbReference type="EMBL" id="OW240912">
    <property type="protein sequence ID" value="CAH2223129.1"/>
    <property type="molecule type" value="Genomic_DNA"/>
</dbReference>
<proteinExistence type="predicted"/>
<gene>
    <name evidence="1" type="ORF">PECUL_23A057664</name>
</gene>
<protein>
    <submittedName>
        <fullName evidence="1">Uncharacterized protein</fullName>
    </submittedName>
</protein>
<reference evidence="1" key="1">
    <citation type="submission" date="2022-03" db="EMBL/GenBank/DDBJ databases">
        <authorList>
            <person name="Alioto T."/>
            <person name="Alioto T."/>
            <person name="Gomez Garrido J."/>
        </authorList>
    </citation>
    <scope>NUCLEOTIDE SEQUENCE</scope>
</reference>
<feature type="non-terminal residue" evidence="1">
    <location>
        <position position="54"/>
    </location>
</feature>
<dbReference type="AlphaFoldDB" id="A0AAD1R3D2"/>
<keyword evidence="2" id="KW-1185">Reference proteome</keyword>
<accession>A0AAD1R3D2</accession>
<evidence type="ECO:0000313" key="2">
    <source>
        <dbReference type="Proteomes" id="UP001295444"/>
    </source>
</evidence>
<evidence type="ECO:0000313" key="1">
    <source>
        <dbReference type="EMBL" id="CAH2223129.1"/>
    </source>
</evidence>
<dbReference type="Proteomes" id="UP001295444">
    <property type="component" value="Chromosome 01"/>
</dbReference>
<organism evidence="1 2">
    <name type="scientific">Pelobates cultripes</name>
    <name type="common">Western spadefoot toad</name>
    <dbReference type="NCBI Taxonomy" id="61616"/>
    <lineage>
        <taxon>Eukaryota</taxon>
        <taxon>Metazoa</taxon>
        <taxon>Chordata</taxon>
        <taxon>Craniata</taxon>
        <taxon>Vertebrata</taxon>
        <taxon>Euteleostomi</taxon>
        <taxon>Amphibia</taxon>
        <taxon>Batrachia</taxon>
        <taxon>Anura</taxon>
        <taxon>Pelobatoidea</taxon>
        <taxon>Pelobatidae</taxon>
        <taxon>Pelobates</taxon>
    </lineage>
</organism>
<sequence>MFEGFVQALNDNEINLKLTHVIDEHELVFLDLKIILTQDGTIQTELFRKSTSTN</sequence>
<name>A0AAD1R3D2_PELCU</name>